<evidence type="ECO:0000313" key="8">
    <source>
        <dbReference type="Proteomes" id="UP000182332"/>
    </source>
</evidence>
<protein>
    <recommendedName>
        <fullName evidence="3">fructose-bisphosphate aldolase</fullName>
        <ecNumber evidence="3">4.1.2.13</ecNumber>
    </recommendedName>
    <alternativeName>
        <fullName evidence="6">Fructose-bisphosphate aldolase class I</fullName>
    </alternativeName>
</protein>
<evidence type="ECO:0000256" key="3">
    <source>
        <dbReference type="ARBA" id="ARBA00013068"/>
    </source>
</evidence>
<evidence type="ECO:0000256" key="6">
    <source>
        <dbReference type="ARBA" id="ARBA00029799"/>
    </source>
</evidence>
<sequence>MNAQALKATAKVLVMGGKGLLAMDESTATCNRH</sequence>
<reference evidence="7 8" key="1">
    <citation type="submission" date="2016-10" db="EMBL/GenBank/DDBJ databases">
        <authorList>
            <person name="de Groot N.N."/>
        </authorList>
    </citation>
    <scope>NUCLEOTIDE SEQUENCE [LARGE SCALE GENOMIC DNA]</scope>
    <source>
        <strain evidence="7 8">DSM 11363</strain>
    </source>
</reference>
<evidence type="ECO:0000256" key="5">
    <source>
        <dbReference type="ARBA" id="ARBA00023239"/>
    </source>
</evidence>
<dbReference type="Gene3D" id="3.20.20.70">
    <property type="entry name" value="Aldolase class I"/>
    <property type="match status" value="1"/>
</dbReference>
<dbReference type="InterPro" id="IPR000741">
    <property type="entry name" value="FBA_I"/>
</dbReference>
<dbReference type="GO" id="GO:0004332">
    <property type="term" value="F:fructose-bisphosphate aldolase activity"/>
    <property type="evidence" value="ECO:0007669"/>
    <property type="project" value="UniProtKB-EC"/>
</dbReference>
<dbReference type="EMBL" id="FOHW01000019">
    <property type="protein sequence ID" value="SET66268.1"/>
    <property type="molecule type" value="Genomic_DNA"/>
</dbReference>
<keyword evidence="5" id="KW-0456">Lyase</keyword>
<comment type="pathway">
    <text evidence="1">Carbohydrate degradation; glycolysis; D-glyceraldehyde 3-phosphate and glycerone phosphate from D-glucose: step 4/4.</text>
</comment>
<dbReference type="Pfam" id="PF00274">
    <property type="entry name" value="Glycolytic"/>
    <property type="match status" value="1"/>
</dbReference>
<evidence type="ECO:0000256" key="2">
    <source>
        <dbReference type="ARBA" id="ARBA00010387"/>
    </source>
</evidence>
<dbReference type="InterPro" id="IPR013785">
    <property type="entry name" value="Aldolase_TIM"/>
</dbReference>
<dbReference type="AlphaFoldDB" id="A0A1I0G6N5"/>
<proteinExistence type="inferred from homology"/>
<organism evidence="7 8">
    <name type="scientific">Pseudomonas graminis</name>
    <dbReference type="NCBI Taxonomy" id="158627"/>
    <lineage>
        <taxon>Bacteria</taxon>
        <taxon>Pseudomonadati</taxon>
        <taxon>Pseudomonadota</taxon>
        <taxon>Gammaproteobacteria</taxon>
        <taxon>Pseudomonadales</taxon>
        <taxon>Pseudomonadaceae</taxon>
        <taxon>Pseudomonas</taxon>
    </lineage>
</organism>
<evidence type="ECO:0000313" key="7">
    <source>
        <dbReference type="EMBL" id="SET66268.1"/>
    </source>
</evidence>
<dbReference type="RefSeq" id="WP_108122140.1">
    <property type="nucleotide sequence ID" value="NZ_FOHW01000019.1"/>
</dbReference>
<name>A0A1I0G6N5_9PSED</name>
<dbReference type="OrthoDB" id="9793595at2"/>
<evidence type="ECO:0000256" key="4">
    <source>
        <dbReference type="ARBA" id="ARBA00023152"/>
    </source>
</evidence>
<comment type="similarity">
    <text evidence="2">Belongs to the class I fructose-bisphosphate aldolase family.</text>
</comment>
<evidence type="ECO:0000256" key="1">
    <source>
        <dbReference type="ARBA" id="ARBA00004714"/>
    </source>
</evidence>
<accession>A0A1I0G6N5</accession>
<dbReference type="GO" id="GO:0006096">
    <property type="term" value="P:glycolytic process"/>
    <property type="evidence" value="ECO:0007669"/>
    <property type="project" value="UniProtKB-UniPathway"/>
</dbReference>
<gene>
    <name evidence="7" type="ORF">SAMN05216197_11988</name>
</gene>
<keyword evidence="4" id="KW-0324">Glycolysis</keyword>
<dbReference type="UniPathway" id="UPA00109">
    <property type="reaction ID" value="UER00183"/>
</dbReference>
<dbReference type="EC" id="4.1.2.13" evidence="3"/>
<dbReference type="Proteomes" id="UP000182332">
    <property type="component" value="Unassembled WGS sequence"/>
</dbReference>